<feature type="compositionally biased region" description="Low complexity" evidence="1">
    <location>
        <begin position="15"/>
        <end position="25"/>
    </location>
</feature>
<feature type="region of interest" description="Disordered" evidence="1">
    <location>
        <begin position="1"/>
        <end position="25"/>
    </location>
</feature>
<name>A0A835FPW3_9POAL</name>
<accession>A0A835FPW3</accession>
<dbReference type="AlphaFoldDB" id="A0A835FPW3"/>
<reference evidence="2" key="1">
    <citation type="submission" date="2020-07" db="EMBL/GenBank/DDBJ databases">
        <title>Genome sequence and genetic diversity analysis of an under-domesticated orphan crop, white fonio (Digitaria exilis).</title>
        <authorList>
            <person name="Bennetzen J.L."/>
            <person name="Chen S."/>
            <person name="Ma X."/>
            <person name="Wang X."/>
            <person name="Yssel A.E.J."/>
            <person name="Chaluvadi S.R."/>
            <person name="Johnson M."/>
            <person name="Gangashetty P."/>
            <person name="Hamidou F."/>
            <person name="Sanogo M.D."/>
            <person name="Zwaenepoel A."/>
            <person name="Wallace J."/>
            <person name="Van De Peer Y."/>
            <person name="Van Deynze A."/>
        </authorList>
    </citation>
    <scope>NUCLEOTIDE SEQUENCE</scope>
    <source>
        <tissue evidence="2">Leaves</tissue>
    </source>
</reference>
<protein>
    <submittedName>
        <fullName evidence="2">Uncharacterized protein</fullName>
    </submittedName>
</protein>
<evidence type="ECO:0000313" key="3">
    <source>
        <dbReference type="Proteomes" id="UP000636709"/>
    </source>
</evidence>
<comment type="caution">
    <text evidence="2">The sequence shown here is derived from an EMBL/GenBank/DDBJ whole genome shotgun (WGS) entry which is preliminary data.</text>
</comment>
<gene>
    <name evidence="2" type="ORF">HU200_006570</name>
</gene>
<keyword evidence="3" id="KW-1185">Reference proteome</keyword>
<dbReference type="Proteomes" id="UP000636709">
    <property type="component" value="Unassembled WGS sequence"/>
</dbReference>
<proteinExistence type="predicted"/>
<evidence type="ECO:0000256" key="1">
    <source>
        <dbReference type="SAM" id="MobiDB-lite"/>
    </source>
</evidence>
<sequence length="260" mass="27087">MYVPTDGEVRGSRAGAGEPAAAGADPDAVAQSYWHRVDAGDGHPLQLVAATGRPIEQQLASCRATAVDSFADWHCVSAKQGEESRVKERFSPSRSCPRSASHVRAALFCLAVAFSVMPAAAPPRGFGAVHSSTGIAAESDGAASAHVVTVLPPSPVPIADLGLRVPVWQTRSKSKWLASNTSLQSWRSFGRKGRAGVQLAGDDGGTRYFLGSCPTTAPPCPHREPCILASPACHAAGCCARTATKSGPCMRQNMANADRL</sequence>
<evidence type="ECO:0000313" key="2">
    <source>
        <dbReference type="EMBL" id="KAF8769532.1"/>
    </source>
</evidence>
<dbReference type="EMBL" id="JACEFO010000440">
    <property type="protein sequence ID" value="KAF8769532.1"/>
    <property type="molecule type" value="Genomic_DNA"/>
</dbReference>
<organism evidence="2 3">
    <name type="scientific">Digitaria exilis</name>
    <dbReference type="NCBI Taxonomy" id="1010633"/>
    <lineage>
        <taxon>Eukaryota</taxon>
        <taxon>Viridiplantae</taxon>
        <taxon>Streptophyta</taxon>
        <taxon>Embryophyta</taxon>
        <taxon>Tracheophyta</taxon>
        <taxon>Spermatophyta</taxon>
        <taxon>Magnoliopsida</taxon>
        <taxon>Liliopsida</taxon>
        <taxon>Poales</taxon>
        <taxon>Poaceae</taxon>
        <taxon>PACMAD clade</taxon>
        <taxon>Panicoideae</taxon>
        <taxon>Panicodae</taxon>
        <taxon>Paniceae</taxon>
        <taxon>Anthephorinae</taxon>
        <taxon>Digitaria</taxon>
    </lineage>
</organism>